<dbReference type="InterPro" id="IPR001478">
    <property type="entry name" value="PDZ"/>
</dbReference>
<protein>
    <recommendedName>
        <fullName evidence="2">PDZ domain-containing protein</fullName>
    </recommendedName>
</protein>
<dbReference type="InterPro" id="IPR036034">
    <property type="entry name" value="PDZ_sf"/>
</dbReference>
<dbReference type="Pfam" id="PF00595">
    <property type="entry name" value="PDZ"/>
    <property type="match status" value="1"/>
</dbReference>
<dbReference type="EMBL" id="CATQJA010001747">
    <property type="protein sequence ID" value="CAJ0568489.1"/>
    <property type="molecule type" value="Genomic_DNA"/>
</dbReference>
<gene>
    <name evidence="3" type="ORF">MSPICULIGERA_LOCUS7007</name>
</gene>
<proteinExistence type="predicted"/>
<name>A0AA36CHH9_9BILA</name>
<feature type="domain" description="PDZ" evidence="2">
    <location>
        <begin position="138"/>
        <end position="197"/>
    </location>
</feature>
<dbReference type="SUPFAM" id="SSF50156">
    <property type="entry name" value="PDZ domain-like"/>
    <property type="match status" value="2"/>
</dbReference>
<comment type="caution">
    <text evidence="3">The sequence shown here is derived from an EMBL/GenBank/DDBJ whole genome shotgun (WGS) entry which is preliminary data.</text>
</comment>
<organism evidence="3 4">
    <name type="scientific">Mesorhabditis spiculigera</name>
    <dbReference type="NCBI Taxonomy" id="96644"/>
    <lineage>
        <taxon>Eukaryota</taxon>
        <taxon>Metazoa</taxon>
        <taxon>Ecdysozoa</taxon>
        <taxon>Nematoda</taxon>
        <taxon>Chromadorea</taxon>
        <taxon>Rhabditida</taxon>
        <taxon>Rhabditina</taxon>
        <taxon>Rhabditomorpha</taxon>
        <taxon>Rhabditoidea</taxon>
        <taxon>Rhabditidae</taxon>
        <taxon>Mesorhabditinae</taxon>
        <taxon>Mesorhabditis</taxon>
    </lineage>
</organism>
<dbReference type="InterPro" id="IPR040264">
    <property type="entry name" value="T15H9.4-like"/>
</dbReference>
<evidence type="ECO:0000313" key="4">
    <source>
        <dbReference type="Proteomes" id="UP001177023"/>
    </source>
</evidence>
<feature type="region of interest" description="Disordered" evidence="1">
    <location>
        <begin position="1"/>
        <end position="21"/>
    </location>
</feature>
<evidence type="ECO:0000259" key="2">
    <source>
        <dbReference type="PROSITE" id="PS50106"/>
    </source>
</evidence>
<evidence type="ECO:0000256" key="1">
    <source>
        <dbReference type="SAM" id="MobiDB-lite"/>
    </source>
</evidence>
<accession>A0AA36CHH9</accession>
<feature type="compositionally biased region" description="Basic and acidic residues" evidence="1">
    <location>
        <begin position="1"/>
        <end position="18"/>
    </location>
</feature>
<dbReference type="PROSITE" id="PS50106">
    <property type="entry name" value="PDZ"/>
    <property type="match status" value="1"/>
</dbReference>
<dbReference type="SMART" id="SM00228">
    <property type="entry name" value="PDZ"/>
    <property type="match status" value="2"/>
</dbReference>
<feature type="non-terminal residue" evidence="3">
    <location>
        <position position="1"/>
    </location>
</feature>
<evidence type="ECO:0000313" key="3">
    <source>
        <dbReference type="EMBL" id="CAJ0568489.1"/>
    </source>
</evidence>
<dbReference type="Gene3D" id="2.30.42.10">
    <property type="match status" value="1"/>
</dbReference>
<reference evidence="3" key="1">
    <citation type="submission" date="2023-06" db="EMBL/GenBank/DDBJ databases">
        <authorList>
            <person name="Delattre M."/>
        </authorList>
    </citation>
    <scope>NUCLEOTIDE SEQUENCE</scope>
    <source>
        <strain evidence="3">AF72</strain>
    </source>
</reference>
<dbReference type="PANTHER" id="PTHR31327:SF3">
    <property type="entry name" value="PDZ DOMAIN-CONTAINING PROTEIN"/>
    <property type="match status" value="1"/>
</dbReference>
<dbReference type="PANTHER" id="PTHR31327">
    <property type="entry name" value="SPERM MEIOSIS PDZ DOMAIN CONTAINING PROTEINS-RELATED"/>
    <property type="match status" value="1"/>
</dbReference>
<keyword evidence="4" id="KW-1185">Reference proteome</keyword>
<sequence length="271" mass="29777">MGDPAEKTCPDASRRGLRDAPTPLVPPLTEFCQTYIVKKPLGLRITKNTFQVTHIDPNSPLRGLVFLGDTLSALNGKKIKKYETIEQILGEKAERVKMECQHGGFSCSKLLATTIERVHVGTDLDKPAGRIVSRYAVWLRFPDAENHSNSLGLTIKYDSRERLIVADVEPGSLGSIHLSPGDVIKEVNDQPVSSITMFIFNVNKSCVTTKTVKLTLECLAGGQEIHDEALVADDAVDIAVQHLEFLKRGQVDKARPALRTTTPQMGKHARG</sequence>
<dbReference type="AlphaFoldDB" id="A0AA36CHH9"/>
<dbReference type="Proteomes" id="UP001177023">
    <property type="component" value="Unassembled WGS sequence"/>
</dbReference>